<dbReference type="EMBL" id="BATJ01000003">
    <property type="protein sequence ID" value="GAD66112.1"/>
    <property type="molecule type" value="Genomic_DNA"/>
</dbReference>
<name>U2ZYD6_VIBPR</name>
<dbReference type="AlphaFoldDB" id="U2ZYD6"/>
<evidence type="ECO:0000313" key="2">
    <source>
        <dbReference type="EMBL" id="GAD66112.1"/>
    </source>
</evidence>
<dbReference type="STRING" id="1219065.VPR01S_03_00200"/>
<organism evidence="2 3">
    <name type="scientific">Vibrio proteolyticus NBRC 13287</name>
    <dbReference type="NCBI Taxonomy" id="1219065"/>
    <lineage>
        <taxon>Bacteria</taxon>
        <taxon>Pseudomonadati</taxon>
        <taxon>Pseudomonadota</taxon>
        <taxon>Gammaproteobacteria</taxon>
        <taxon>Vibrionales</taxon>
        <taxon>Vibrionaceae</taxon>
        <taxon>Vibrio</taxon>
    </lineage>
</organism>
<keyword evidence="1" id="KW-0472">Membrane</keyword>
<reference evidence="2 3" key="1">
    <citation type="submission" date="2013-09" db="EMBL/GenBank/DDBJ databases">
        <title>Whole genome shotgun sequence of Vibrio proteolyticus NBRC 13287.</title>
        <authorList>
            <person name="Isaki S."/>
            <person name="Hosoyama A."/>
            <person name="Numata M."/>
            <person name="Hashimoto M."/>
            <person name="Hosoyama Y."/>
            <person name="Tsuchikane K."/>
            <person name="Noguchi M."/>
            <person name="Hirakata S."/>
            <person name="Ichikawa N."/>
            <person name="Ohji S."/>
            <person name="Yamazoe A."/>
            <person name="Fujita N."/>
        </authorList>
    </citation>
    <scope>NUCLEOTIDE SEQUENCE [LARGE SCALE GENOMIC DNA]</scope>
    <source>
        <strain evidence="2 3">NBRC 13287</strain>
    </source>
</reference>
<feature type="transmembrane region" description="Helical" evidence="1">
    <location>
        <begin position="136"/>
        <end position="158"/>
    </location>
</feature>
<dbReference type="eggNOG" id="ENOG50323W3">
    <property type="taxonomic scope" value="Bacteria"/>
</dbReference>
<accession>U2ZYD6</accession>
<keyword evidence="1" id="KW-1133">Transmembrane helix</keyword>
<comment type="caution">
    <text evidence="2">The sequence shown here is derived from an EMBL/GenBank/DDBJ whole genome shotgun (WGS) entry which is preliminary data.</text>
</comment>
<dbReference type="RefSeq" id="WP_021704102.1">
    <property type="nucleotide sequence ID" value="NZ_BATJ01000003.1"/>
</dbReference>
<sequence>MWRLIIASTWFQLLWFLAVLGQTAYQYWMLAAVALTYLVSWQALSVRGRWIGVIALLGCGVDWVNSQANVLIFPQASLPVWLVALWFIFAWYATFLVPVVSQYPLRFVSIVGGVAGSLSYWAGFKLGAVQFGFDTFWSLFLLWLEWAILVAIIIRVLSHEKNSLVQGRD</sequence>
<evidence type="ECO:0000313" key="3">
    <source>
        <dbReference type="Proteomes" id="UP000016570"/>
    </source>
</evidence>
<dbReference type="Proteomes" id="UP000016570">
    <property type="component" value="Unassembled WGS sequence"/>
</dbReference>
<proteinExistence type="predicted"/>
<protein>
    <recommendedName>
        <fullName evidence="4">DUF2878 domain-containing protein</fullName>
    </recommendedName>
</protein>
<feature type="transmembrane region" description="Helical" evidence="1">
    <location>
        <begin position="78"/>
        <end position="100"/>
    </location>
</feature>
<evidence type="ECO:0008006" key="4">
    <source>
        <dbReference type="Google" id="ProtNLM"/>
    </source>
</evidence>
<gene>
    <name evidence="2" type="ORF">VPR01S_03_00200</name>
</gene>
<dbReference type="Pfam" id="PF11086">
    <property type="entry name" value="DUF2878"/>
    <property type="match status" value="1"/>
</dbReference>
<evidence type="ECO:0000256" key="1">
    <source>
        <dbReference type="SAM" id="Phobius"/>
    </source>
</evidence>
<keyword evidence="1" id="KW-0812">Transmembrane</keyword>
<feature type="transmembrane region" description="Helical" evidence="1">
    <location>
        <begin position="107"/>
        <end position="124"/>
    </location>
</feature>
<feature type="transmembrane region" description="Helical" evidence="1">
    <location>
        <begin position="12"/>
        <end position="38"/>
    </location>
</feature>
<dbReference type="InterPro" id="IPR021306">
    <property type="entry name" value="DUF2878"/>
</dbReference>
<keyword evidence="3" id="KW-1185">Reference proteome</keyword>